<feature type="transmembrane region" description="Helical" evidence="1">
    <location>
        <begin position="452"/>
        <end position="475"/>
    </location>
</feature>
<evidence type="ECO:0000313" key="2">
    <source>
        <dbReference type="EMBL" id="KKL21293.1"/>
    </source>
</evidence>
<proteinExistence type="predicted"/>
<dbReference type="AlphaFoldDB" id="A0A0F9EB65"/>
<dbReference type="EMBL" id="LAZR01037791">
    <property type="protein sequence ID" value="KKL21293.1"/>
    <property type="molecule type" value="Genomic_DNA"/>
</dbReference>
<organism evidence="2">
    <name type="scientific">marine sediment metagenome</name>
    <dbReference type="NCBI Taxonomy" id="412755"/>
    <lineage>
        <taxon>unclassified sequences</taxon>
        <taxon>metagenomes</taxon>
        <taxon>ecological metagenomes</taxon>
    </lineage>
</organism>
<protein>
    <submittedName>
        <fullName evidence="2">Uncharacterized protein</fullName>
    </submittedName>
</protein>
<feature type="non-terminal residue" evidence="2">
    <location>
        <position position="1"/>
    </location>
</feature>
<reference evidence="2" key="1">
    <citation type="journal article" date="2015" name="Nature">
        <title>Complex archaea that bridge the gap between prokaryotes and eukaryotes.</title>
        <authorList>
            <person name="Spang A."/>
            <person name="Saw J.H."/>
            <person name="Jorgensen S.L."/>
            <person name="Zaremba-Niedzwiedzka K."/>
            <person name="Martijn J."/>
            <person name="Lind A.E."/>
            <person name="van Eijk R."/>
            <person name="Schleper C."/>
            <person name="Guy L."/>
            <person name="Ettema T.J."/>
        </authorList>
    </citation>
    <scope>NUCLEOTIDE SEQUENCE</scope>
</reference>
<keyword evidence="1" id="KW-1133">Transmembrane helix</keyword>
<keyword evidence="1" id="KW-0812">Transmembrane</keyword>
<keyword evidence="1" id="KW-0472">Membrane</keyword>
<evidence type="ECO:0000256" key="1">
    <source>
        <dbReference type="SAM" id="Phobius"/>
    </source>
</evidence>
<sequence length="476" mass="52725">IIPGVSDNEIIDFNATTAHINLEDQCISGFPAKVGRFTSVYWRDQTSFYNAYLKDKVVVSGGTVSIERTGSNIDVIEDFEVNSCNADIDFQKEIVLRNDHAQVISQCGDSDKIQSKYSGKFTADTDLRAIFTKNLKVVPSGSEQSVGRDWSSDFDELVLWVKTVNNSHEAVYFYAINGDYSANEAVPATDMLGPFVLIPEDYVTTNADTTMNNFEEVVIDLAELRSRFNKSMDNVTQFVIYTDEISGDFSFLVDNIYVRRTNLVSPSGTIRFRYSSEANITFHSIFYDAITPAGTSISVRIKVSNSENLLSRTVYSASLSSGQIFAIDGTDVEIEVSLATTSEIITPVLNSIELRLLVDANFTGFHINSREEWNEGSYRNISLEEASVVGNTDLVLSTPINIDGYYFGKADSVSENDADDVAVLGFSGAYMPISPSQAFNWNNNPYRKFNNLSSVVSSSGGIVYFLTIAMFTIYIL</sequence>
<gene>
    <name evidence="2" type="ORF">LCGC14_2446900</name>
</gene>
<comment type="caution">
    <text evidence="2">The sequence shown here is derived from an EMBL/GenBank/DDBJ whole genome shotgun (WGS) entry which is preliminary data.</text>
</comment>
<name>A0A0F9EB65_9ZZZZ</name>
<accession>A0A0F9EB65</accession>